<dbReference type="Proteomes" id="UP001140949">
    <property type="component" value="Unassembled WGS sequence"/>
</dbReference>
<feature type="compositionally biased region" description="Polar residues" evidence="6">
    <location>
        <begin position="165"/>
        <end position="176"/>
    </location>
</feature>
<evidence type="ECO:0000256" key="4">
    <source>
        <dbReference type="ARBA" id="ARBA00022679"/>
    </source>
</evidence>
<feature type="region of interest" description="Disordered" evidence="6">
    <location>
        <begin position="159"/>
        <end position="192"/>
    </location>
</feature>
<dbReference type="InterPro" id="IPR007657">
    <property type="entry name" value="Glycosyltransferase_61"/>
</dbReference>
<feature type="region of interest" description="Disordered" evidence="6">
    <location>
        <begin position="310"/>
        <end position="331"/>
    </location>
</feature>
<keyword evidence="9" id="KW-1185">Reference proteome</keyword>
<evidence type="ECO:0000256" key="3">
    <source>
        <dbReference type="ARBA" id="ARBA00022676"/>
    </source>
</evidence>
<reference evidence="8" key="2">
    <citation type="submission" date="2023-04" db="EMBL/GenBank/DDBJ databases">
        <authorList>
            <person name="Bruccoleri R.E."/>
            <person name="Oakeley E.J."/>
            <person name="Faust A.-M."/>
            <person name="Dessus-Babus S."/>
            <person name="Altorfer M."/>
            <person name="Burckhardt D."/>
            <person name="Oertli M."/>
            <person name="Naumann U."/>
            <person name="Petersen F."/>
            <person name="Wong J."/>
        </authorList>
    </citation>
    <scope>NUCLEOTIDE SEQUENCE</scope>
    <source>
        <strain evidence="8">GSM-AAB239-AS_SAM_17_03QT</strain>
        <tissue evidence="8">Leaf</tissue>
    </source>
</reference>
<keyword evidence="5" id="KW-0325">Glycoprotein</keyword>
<organism evidence="8 9">
    <name type="scientific">Iris pallida</name>
    <name type="common">Sweet iris</name>
    <dbReference type="NCBI Taxonomy" id="29817"/>
    <lineage>
        <taxon>Eukaryota</taxon>
        <taxon>Viridiplantae</taxon>
        <taxon>Streptophyta</taxon>
        <taxon>Embryophyta</taxon>
        <taxon>Tracheophyta</taxon>
        <taxon>Spermatophyta</taxon>
        <taxon>Magnoliopsida</taxon>
        <taxon>Liliopsida</taxon>
        <taxon>Asparagales</taxon>
        <taxon>Iridaceae</taxon>
        <taxon>Iridoideae</taxon>
        <taxon>Irideae</taxon>
        <taxon>Iris</taxon>
    </lineage>
</organism>
<proteinExistence type="predicted"/>
<accession>A0AAX6G0S0</accession>
<evidence type="ECO:0000256" key="5">
    <source>
        <dbReference type="ARBA" id="ARBA00023180"/>
    </source>
</evidence>
<evidence type="ECO:0000259" key="7">
    <source>
        <dbReference type="Pfam" id="PF04577"/>
    </source>
</evidence>
<feature type="domain" description="Glycosyltransferase 61 catalytic" evidence="7">
    <location>
        <begin position="488"/>
        <end position="676"/>
    </location>
</feature>
<dbReference type="GO" id="GO:0000139">
    <property type="term" value="C:Golgi membrane"/>
    <property type="evidence" value="ECO:0007669"/>
    <property type="project" value="UniProtKB-SubCell"/>
</dbReference>
<comment type="subcellular location">
    <subcellularLocation>
        <location evidence="1">Golgi apparatus membrane</location>
        <topology evidence="1">Single-pass type II membrane protein</topology>
    </subcellularLocation>
</comment>
<evidence type="ECO:0000256" key="1">
    <source>
        <dbReference type="ARBA" id="ARBA00004323"/>
    </source>
</evidence>
<dbReference type="EMBL" id="JANAVB010024451">
    <property type="protein sequence ID" value="KAJ6822230.1"/>
    <property type="molecule type" value="Genomic_DNA"/>
</dbReference>
<comment type="caution">
    <text evidence="8">The sequence shown here is derived from an EMBL/GenBank/DDBJ whole genome shotgun (WGS) entry which is preliminary data.</text>
</comment>
<comment type="pathway">
    <text evidence="2">Glycan metabolism.</text>
</comment>
<dbReference type="Pfam" id="PF04577">
    <property type="entry name" value="Glyco_transf_61"/>
    <property type="match status" value="1"/>
</dbReference>
<evidence type="ECO:0000256" key="6">
    <source>
        <dbReference type="SAM" id="MobiDB-lite"/>
    </source>
</evidence>
<feature type="region of interest" description="Disordered" evidence="6">
    <location>
        <begin position="365"/>
        <end position="385"/>
    </location>
</feature>
<feature type="region of interest" description="Disordered" evidence="6">
    <location>
        <begin position="94"/>
        <end position="118"/>
    </location>
</feature>
<evidence type="ECO:0000313" key="8">
    <source>
        <dbReference type="EMBL" id="KAJ6822230.1"/>
    </source>
</evidence>
<dbReference type="PANTHER" id="PTHR20961:SF5">
    <property type="entry name" value="GLYCOSYLTRANSFERASE-RELATED"/>
    <property type="match status" value="1"/>
</dbReference>
<keyword evidence="3" id="KW-0328">Glycosyltransferase</keyword>
<dbReference type="PANTHER" id="PTHR20961">
    <property type="entry name" value="GLYCOSYLTRANSFERASE"/>
    <property type="match status" value="1"/>
</dbReference>
<dbReference type="InterPro" id="IPR049625">
    <property type="entry name" value="Glyco_transf_61_cat"/>
</dbReference>
<evidence type="ECO:0000256" key="2">
    <source>
        <dbReference type="ARBA" id="ARBA00004881"/>
    </source>
</evidence>
<feature type="region of interest" description="Disordered" evidence="6">
    <location>
        <begin position="230"/>
        <end position="274"/>
    </location>
</feature>
<reference evidence="8" key="1">
    <citation type="journal article" date="2023" name="GigaByte">
        <title>Genome assembly of the bearded iris, Iris pallida Lam.</title>
        <authorList>
            <person name="Bruccoleri R.E."/>
            <person name="Oakeley E.J."/>
            <person name="Faust A.M.E."/>
            <person name="Altorfer M."/>
            <person name="Dessus-Babus S."/>
            <person name="Burckhardt D."/>
            <person name="Oertli M."/>
            <person name="Naumann U."/>
            <person name="Petersen F."/>
            <person name="Wong J."/>
        </authorList>
    </citation>
    <scope>NUCLEOTIDE SEQUENCE</scope>
    <source>
        <strain evidence="8">GSM-AAB239-AS_SAM_17_03QT</strain>
    </source>
</reference>
<gene>
    <name evidence="8" type="ORF">M6B38_390535</name>
</gene>
<feature type="compositionally biased region" description="Polar residues" evidence="6">
    <location>
        <begin position="319"/>
        <end position="331"/>
    </location>
</feature>
<dbReference type="GO" id="GO:0016763">
    <property type="term" value="F:pentosyltransferase activity"/>
    <property type="evidence" value="ECO:0007669"/>
    <property type="project" value="UniProtKB-ARBA"/>
</dbReference>
<keyword evidence="4" id="KW-0808">Transferase</keyword>
<feature type="compositionally biased region" description="Low complexity" evidence="6">
    <location>
        <begin position="103"/>
        <end position="118"/>
    </location>
</feature>
<protein>
    <recommendedName>
        <fullName evidence="7">Glycosyltransferase 61 catalytic domain-containing protein</fullName>
    </recommendedName>
</protein>
<dbReference type="AlphaFoldDB" id="A0AAX6G0S0"/>
<evidence type="ECO:0000313" key="9">
    <source>
        <dbReference type="Proteomes" id="UP001140949"/>
    </source>
</evidence>
<name>A0AAX6G0S0_IRIPA</name>
<sequence>MEKKKRLMALQSTRELSAGRLQLRGLRLVAVLLACFVLPCLLLVVLQPNMGAALSVLTLQSTTQTRLHVQVQAVEAEISGSSHRPVAETRILVKEEDEEKQTNSPSAAAESANEISPPLEENKSIIESFGSANVISSPPPVEENKSMEAVAGTKNLLKEEDKESQTSNLSPETANEISPPVEEKKTMEPSESTNAIISPTVEENKSIEEAMHTEETKVQVSDQETKIVENVAISEEAPVADAELNSSTHQEEMKSPVSDETGTEEKDTAVMDEPNVDAELNFSTHHREETKLPVLNQETGSEENNTIIFGETTGDDNTETNSSTPQEVTETQNAELVSVPLVFTNTQSEREENVSVAGAGDAVVDSETEVPVEKQDSSNSTGNLDAEANVHCDFSQERSDTCSVRGDVRVDGRSSSITVASQSVTPGGNSLPTAKIRPYSRKWEPQLMDRIREFSVKTTSSNEPPPRCTVTHTAPAVLFSTGGFVGNFFHDFTDVLVPLFITSRQYQGEVHFLVSDFNHAWISKYSPILGRLSRHPVVNADDDEDVHCFPQVHVGLLSHKELGVDPSKAPNGYSVGDFRELLRSSYSLRRRSVGAIAGRKPRLLILLRKGSRAFANARRVVSMGKRSGFKVVAAGPEEARDVPRFARVVNSCDVMMGVHGAGLTNMVFLPEGASVIQVLPWGGLHYACWHDFGAPAPDMGLRYFEYDIAAEESSLAERYSRDDPVFKDPLSIHRGGFGAVWSVFLRDQTVKLDVARFRNVLQEALRAVVRKGFSCYRWFQTLCVVRRLELISTAN</sequence>